<evidence type="ECO:0000313" key="12">
    <source>
        <dbReference type="Proteomes" id="UP001365542"/>
    </source>
</evidence>
<dbReference type="InterPro" id="IPR002305">
    <property type="entry name" value="aa-tRNA-synth_Ic"/>
</dbReference>
<feature type="region of interest" description="Disordered" evidence="10">
    <location>
        <begin position="552"/>
        <end position="584"/>
    </location>
</feature>
<dbReference type="Gene3D" id="3.10.290.10">
    <property type="entry name" value="RNA-binding S4 domain"/>
    <property type="match status" value="1"/>
</dbReference>
<comment type="catalytic activity">
    <reaction evidence="8 9">
        <text>tRNA(Tyr) + L-tyrosine + ATP = L-tyrosyl-tRNA(Tyr) + AMP + diphosphate + H(+)</text>
        <dbReference type="Rhea" id="RHEA:10220"/>
        <dbReference type="Rhea" id="RHEA-COMP:9706"/>
        <dbReference type="Rhea" id="RHEA-COMP:9707"/>
        <dbReference type="ChEBI" id="CHEBI:15378"/>
        <dbReference type="ChEBI" id="CHEBI:30616"/>
        <dbReference type="ChEBI" id="CHEBI:33019"/>
        <dbReference type="ChEBI" id="CHEBI:58315"/>
        <dbReference type="ChEBI" id="CHEBI:78442"/>
        <dbReference type="ChEBI" id="CHEBI:78536"/>
        <dbReference type="ChEBI" id="CHEBI:456215"/>
        <dbReference type="EC" id="6.1.1.1"/>
    </reaction>
</comment>
<dbReference type="PANTHER" id="PTHR11766:SF0">
    <property type="entry name" value="TYROSINE--TRNA LIGASE, MITOCHONDRIAL"/>
    <property type="match status" value="1"/>
</dbReference>
<evidence type="ECO:0000256" key="3">
    <source>
        <dbReference type="ARBA" id="ARBA00022741"/>
    </source>
</evidence>
<evidence type="ECO:0000256" key="4">
    <source>
        <dbReference type="ARBA" id="ARBA00022840"/>
    </source>
</evidence>
<dbReference type="Pfam" id="PF00579">
    <property type="entry name" value="tRNA-synt_1b"/>
    <property type="match status" value="1"/>
</dbReference>
<keyword evidence="12" id="KW-1185">Reference proteome</keyword>
<gene>
    <name evidence="11" type="primary">MSY1</name>
    <name evidence="11" type="ORF">TWF694_004180</name>
</gene>
<comment type="similarity">
    <text evidence="9">Belongs to the class-I aminoacyl-tRNA synthetase family.</text>
</comment>
<keyword evidence="2 9" id="KW-0436">Ligase</keyword>
<keyword evidence="6 9" id="KW-0030">Aminoacyl-tRNA synthetase</keyword>
<dbReference type="PRINTS" id="PR01040">
    <property type="entry name" value="TRNASYNTHTYR"/>
</dbReference>
<dbReference type="NCBIfam" id="TIGR00234">
    <property type="entry name" value="tyrS"/>
    <property type="match status" value="1"/>
</dbReference>
<dbReference type="EMBL" id="JAVHJO010000014">
    <property type="protein sequence ID" value="KAK6528953.1"/>
    <property type="molecule type" value="Genomic_DNA"/>
</dbReference>
<dbReference type="GO" id="GO:0005829">
    <property type="term" value="C:cytosol"/>
    <property type="evidence" value="ECO:0007669"/>
    <property type="project" value="TreeGrafter"/>
</dbReference>
<evidence type="ECO:0000313" key="11">
    <source>
        <dbReference type="EMBL" id="KAK6528953.1"/>
    </source>
</evidence>
<dbReference type="EC" id="6.1.1.1" evidence="1 9"/>
<proteinExistence type="inferred from homology"/>
<organism evidence="11 12">
    <name type="scientific">Orbilia ellipsospora</name>
    <dbReference type="NCBI Taxonomy" id="2528407"/>
    <lineage>
        <taxon>Eukaryota</taxon>
        <taxon>Fungi</taxon>
        <taxon>Dikarya</taxon>
        <taxon>Ascomycota</taxon>
        <taxon>Pezizomycotina</taxon>
        <taxon>Orbiliomycetes</taxon>
        <taxon>Orbiliales</taxon>
        <taxon>Orbiliaceae</taxon>
        <taxon>Orbilia</taxon>
    </lineage>
</organism>
<dbReference type="GO" id="GO:0006437">
    <property type="term" value="P:tyrosyl-tRNA aminoacylation"/>
    <property type="evidence" value="ECO:0007669"/>
    <property type="project" value="InterPro"/>
</dbReference>
<name>A0AAV9WX83_9PEZI</name>
<comment type="caution">
    <text evidence="11">The sequence shown here is derived from an EMBL/GenBank/DDBJ whole genome shotgun (WGS) entry which is preliminary data.</text>
</comment>
<dbReference type="InterPro" id="IPR002307">
    <property type="entry name" value="Tyr-tRNA-ligase"/>
</dbReference>
<evidence type="ECO:0000256" key="9">
    <source>
        <dbReference type="RuleBase" id="RU361234"/>
    </source>
</evidence>
<dbReference type="GO" id="GO:0003723">
    <property type="term" value="F:RNA binding"/>
    <property type="evidence" value="ECO:0007669"/>
    <property type="project" value="InterPro"/>
</dbReference>
<accession>A0AAV9WX83</accession>
<dbReference type="FunFam" id="1.10.240.10:FF:000001">
    <property type="entry name" value="Tyrosine--tRNA ligase"/>
    <property type="match status" value="1"/>
</dbReference>
<keyword evidence="3 9" id="KW-0547">Nucleotide-binding</keyword>
<dbReference type="AlphaFoldDB" id="A0AAV9WX83"/>
<dbReference type="GO" id="GO:0005524">
    <property type="term" value="F:ATP binding"/>
    <property type="evidence" value="ECO:0007669"/>
    <property type="project" value="UniProtKB-KW"/>
</dbReference>
<dbReference type="Proteomes" id="UP001365542">
    <property type="component" value="Unassembled WGS sequence"/>
</dbReference>
<dbReference type="InterPro" id="IPR014729">
    <property type="entry name" value="Rossmann-like_a/b/a_fold"/>
</dbReference>
<dbReference type="GO" id="GO:0004831">
    <property type="term" value="F:tyrosine-tRNA ligase activity"/>
    <property type="evidence" value="ECO:0007669"/>
    <property type="project" value="UniProtKB-EC"/>
</dbReference>
<evidence type="ECO:0000256" key="8">
    <source>
        <dbReference type="ARBA" id="ARBA00048248"/>
    </source>
</evidence>
<protein>
    <recommendedName>
        <fullName evidence="1 9">Tyrosine--tRNA ligase</fullName>
        <ecNumber evidence="1 9">6.1.1.1</ecNumber>
    </recommendedName>
    <alternativeName>
        <fullName evidence="7 9">Tyrosyl-tRNA synthetase</fullName>
    </alternativeName>
</protein>
<evidence type="ECO:0000256" key="7">
    <source>
        <dbReference type="ARBA" id="ARBA00033323"/>
    </source>
</evidence>
<evidence type="ECO:0000256" key="5">
    <source>
        <dbReference type="ARBA" id="ARBA00022917"/>
    </source>
</evidence>
<evidence type="ECO:0000256" key="1">
    <source>
        <dbReference type="ARBA" id="ARBA00013160"/>
    </source>
</evidence>
<dbReference type="InterPro" id="IPR036986">
    <property type="entry name" value="S4_RNA-bd_sf"/>
</dbReference>
<dbReference type="CDD" id="cd00805">
    <property type="entry name" value="TyrRS_core"/>
    <property type="match status" value="1"/>
</dbReference>
<dbReference type="GO" id="GO:0005739">
    <property type="term" value="C:mitochondrion"/>
    <property type="evidence" value="ECO:0007669"/>
    <property type="project" value="TreeGrafter"/>
</dbReference>
<reference evidence="11 12" key="1">
    <citation type="submission" date="2019-10" db="EMBL/GenBank/DDBJ databases">
        <authorList>
            <person name="Palmer J.M."/>
        </authorList>
    </citation>
    <scope>NUCLEOTIDE SEQUENCE [LARGE SCALE GENOMIC DNA]</scope>
    <source>
        <strain evidence="11 12">TWF694</strain>
    </source>
</reference>
<keyword evidence="4 9" id="KW-0067">ATP-binding</keyword>
<evidence type="ECO:0000256" key="2">
    <source>
        <dbReference type="ARBA" id="ARBA00022598"/>
    </source>
</evidence>
<dbReference type="Gene3D" id="1.10.240.10">
    <property type="entry name" value="Tyrosyl-Transfer RNA Synthetase"/>
    <property type="match status" value="1"/>
</dbReference>
<dbReference type="SUPFAM" id="SSF52374">
    <property type="entry name" value="Nucleotidylyl transferase"/>
    <property type="match status" value="1"/>
</dbReference>
<sequence>MEAAASSLRFRNALVFLRHQLRGTYALRPRQQYRTNVNTSEAPVRKNFGKDSVAKFINQGLGDMKCIREPTPGLIDSLQARGFIGQFHGDIDEFSKLANTEVLHMYAGADATATSLHLGHLMVLMPMFHCLLHGHRASFLVGIATARIGDPSGRATEREGMKDRGLGEKTFHSGTDITRQLSDLLKNLMNHASLRGYDKDKIGRRSIKSNLEWHRNVSIIDFMQIVGHRSRIGEMMLRKSVSERLKSKEGLSFSEFSYQLVQAMDYWFLFSSHGVRLQIGGSDQWGNITAGCDLINRMVNEADWIDEQPTPDLIRSMAKPYGLTVPLLTTASGEKLSKSTGGGNIWLSAAKTPPFALYQFLINRPDDMMEQYLKYFTILPIHEIDEILLEQKKAPEKRVAQRKLAYEVVALVHNELIAKKCERTTATFFGQHDDPERMRALERGLAESDLLGVSERVFWEPVLDTKVLGQPLETILIDGKIVSSKSQAKHLLQSGALSMGPHLKQVKLKPGETRLLEQEDIIQPNIVVFKVGKNSLHVVRLESEEKIQEAKVEREDPEVALEKSQVPPAKTARQRKRERKNTKKFNTTARRLRIDEEKRAARVMEFEKFRQGIRTTEVKLDPAKHSSPPKIFENLLSKAKSREYRVAKVEAKRAGQELDLDWKPKE</sequence>
<keyword evidence="5 9" id="KW-0648">Protein biosynthesis</keyword>
<dbReference type="Gene3D" id="3.40.50.620">
    <property type="entry name" value="HUPs"/>
    <property type="match status" value="1"/>
</dbReference>
<dbReference type="PANTHER" id="PTHR11766">
    <property type="entry name" value="TYROSYL-TRNA SYNTHETASE"/>
    <property type="match status" value="1"/>
</dbReference>
<evidence type="ECO:0000256" key="6">
    <source>
        <dbReference type="ARBA" id="ARBA00023146"/>
    </source>
</evidence>
<feature type="compositionally biased region" description="Basic residues" evidence="10">
    <location>
        <begin position="572"/>
        <end position="583"/>
    </location>
</feature>
<evidence type="ECO:0000256" key="10">
    <source>
        <dbReference type="SAM" id="MobiDB-lite"/>
    </source>
</evidence>
<dbReference type="InterPro" id="IPR024088">
    <property type="entry name" value="Tyr-tRNA-ligase_bac-type"/>
</dbReference>